<dbReference type="PANTHER" id="PTHR43528:SF7">
    <property type="entry name" value="MFS TRANSPORTER"/>
    <property type="match status" value="1"/>
</dbReference>
<evidence type="ECO:0000259" key="9">
    <source>
        <dbReference type="PROSITE" id="PS50850"/>
    </source>
</evidence>
<dbReference type="SUPFAM" id="SSF103473">
    <property type="entry name" value="MFS general substrate transporter"/>
    <property type="match status" value="1"/>
</dbReference>
<dbReference type="PROSITE" id="PS50850">
    <property type="entry name" value="MFS"/>
    <property type="match status" value="1"/>
</dbReference>
<keyword evidence="5" id="KW-0769">Symport</keyword>
<sequence>MQATPLNGAVPAAGRALTRGDYKTLSLAALGGALEFYDFIIFVFFAPVIGQLFFPASIPDWLRQLQTFGIFAAGYLARPLGGIIMAHFGDLLGRKRMFTLSVLLMSVPTLLMGLLPTYASIGLMAPVLLLLFRVMQGAAVGGEVPGAWVFVSEHVPSRHIGYACGTLTAGLTAGILLGSLIAAAVNRNFAPSEVADYAWRVPFLLGGVFGLFSVYLRRWLHETPVFAELQKRKSLAAEIPLKAVLRDHGRAVIVSMLLTWMLSAAIVVVILMTPTLLQKQFHIPAATALIANCVATLCLTIGCVLAGAIAGRVGAGKTIFVGGIALAISYYTLFQQLAVDTSVLVPWYAFTGFTVGVIGAIPFVMVKSFPAVVRFSGISFSYNVAYAIFGGLTPIVVSLMMKSNPMAPALYVAALCVVGALTTLFIRHAPEKH</sequence>
<feature type="transmembrane region" description="Helical" evidence="8">
    <location>
        <begin position="251"/>
        <end position="273"/>
    </location>
</feature>
<dbReference type="InterPro" id="IPR020846">
    <property type="entry name" value="MFS_dom"/>
</dbReference>
<comment type="subcellular location">
    <subcellularLocation>
        <location evidence="1">Cell membrane</location>
        <topology evidence="1">Multi-pass membrane protein</topology>
    </subcellularLocation>
</comment>
<feature type="transmembrane region" description="Helical" evidence="8">
    <location>
        <begin position="285"/>
        <end position="307"/>
    </location>
</feature>
<evidence type="ECO:0000313" key="10">
    <source>
        <dbReference type="EMBL" id="SAL26419.1"/>
    </source>
</evidence>
<organism evidence="10 11">
    <name type="scientific">Caballeronia telluris</name>
    <dbReference type="NCBI Taxonomy" id="326475"/>
    <lineage>
        <taxon>Bacteria</taxon>
        <taxon>Pseudomonadati</taxon>
        <taxon>Pseudomonadota</taxon>
        <taxon>Betaproteobacteria</taxon>
        <taxon>Burkholderiales</taxon>
        <taxon>Burkholderiaceae</taxon>
        <taxon>Caballeronia</taxon>
    </lineage>
</organism>
<proteinExistence type="predicted"/>
<dbReference type="Gene3D" id="1.20.1250.20">
    <property type="entry name" value="MFS general substrate transporter like domains"/>
    <property type="match status" value="2"/>
</dbReference>
<feature type="transmembrane region" description="Helical" evidence="8">
    <location>
        <begin position="319"/>
        <end position="339"/>
    </location>
</feature>
<dbReference type="AlphaFoldDB" id="A0A158G464"/>
<dbReference type="GO" id="GO:0015293">
    <property type="term" value="F:symporter activity"/>
    <property type="evidence" value="ECO:0007669"/>
    <property type="project" value="UniProtKB-KW"/>
</dbReference>
<keyword evidence="4 8" id="KW-0812">Transmembrane</keyword>
<protein>
    <submittedName>
        <fullName evidence="10">Major facilitator transporter</fullName>
    </submittedName>
</protein>
<evidence type="ECO:0000256" key="7">
    <source>
        <dbReference type="ARBA" id="ARBA00023136"/>
    </source>
</evidence>
<evidence type="ECO:0000256" key="1">
    <source>
        <dbReference type="ARBA" id="ARBA00004651"/>
    </source>
</evidence>
<dbReference type="InterPro" id="IPR011701">
    <property type="entry name" value="MFS"/>
</dbReference>
<feature type="transmembrane region" description="Helical" evidence="8">
    <location>
        <begin position="162"/>
        <end position="185"/>
    </location>
</feature>
<feature type="transmembrane region" description="Helical" evidence="8">
    <location>
        <begin position="100"/>
        <end position="121"/>
    </location>
</feature>
<keyword evidence="6 8" id="KW-1133">Transmembrane helix</keyword>
<evidence type="ECO:0000313" key="11">
    <source>
        <dbReference type="Proteomes" id="UP000054717"/>
    </source>
</evidence>
<dbReference type="InterPro" id="IPR051084">
    <property type="entry name" value="H+-coupled_symporters"/>
</dbReference>
<evidence type="ECO:0000256" key="4">
    <source>
        <dbReference type="ARBA" id="ARBA00022692"/>
    </source>
</evidence>
<feature type="transmembrane region" description="Helical" evidence="8">
    <location>
        <begin position="68"/>
        <end position="88"/>
    </location>
</feature>
<dbReference type="InterPro" id="IPR036259">
    <property type="entry name" value="MFS_trans_sf"/>
</dbReference>
<feature type="transmembrane region" description="Helical" evidence="8">
    <location>
        <begin position="378"/>
        <end position="400"/>
    </location>
</feature>
<keyword evidence="7 8" id="KW-0472">Membrane</keyword>
<dbReference type="FunFam" id="1.20.1250.20:FF:000001">
    <property type="entry name" value="Dicarboxylate MFS transporter"/>
    <property type="match status" value="1"/>
</dbReference>
<accession>A0A158G464</accession>
<dbReference type="GO" id="GO:0005886">
    <property type="term" value="C:plasma membrane"/>
    <property type="evidence" value="ECO:0007669"/>
    <property type="project" value="UniProtKB-SubCell"/>
</dbReference>
<feature type="transmembrane region" description="Helical" evidence="8">
    <location>
        <begin position="197"/>
        <end position="216"/>
    </location>
</feature>
<dbReference type="PANTHER" id="PTHR43528">
    <property type="entry name" value="ALPHA-KETOGLUTARATE PERMEASE"/>
    <property type="match status" value="1"/>
</dbReference>
<keyword evidence="2" id="KW-0813">Transport</keyword>
<dbReference type="Pfam" id="PF07690">
    <property type="entry name" value="MFS_1"/>
    <property type="match status" value="1"/>
</dbReference>
<evidence type="ECO:0000256" key="3">
    <source>
        <dbReference type="ARBA" id="ARBA00022475"/>
    </source>
</evidence>
<reference evidence="10" key="1">
    <citation type="submission" date="2016-01" db="EMBL/GenBank/DDBJ databases">
        <authorList>
            <person name="Peeters Charlotte."/>
        </authorList>
    </citation>
    <scope>NUCLEOTIDE SEQUENCE</scope>
    <source>
        <strain evidence="10">LMG 22936</strain>
    </source>
</reference>
<keyword evidence="11" id="KW-1185">Reference proteome</keyword>
<dbReference type="STRING" id="326475.AWB66_01538"/>
<feature type="transmembrane region" description="Helical" evidence="8">
    <location>
        <begin position="406"/>
        <end position="426"/>
    </location>
</feature>
<dbReference type="Proteomes" id="UP000054717">
    <property type="component" value="Unassembled WGS sequence"/>
</dbReference>
<name>A0A158G464_9BURK</name>
<evidence type="ECO:0000256" key="2">
    <source>
        <dbReference type="ARBA" id="ARBA00022448"/>
    </source>
</evidence>
<keyword evidence="3" id="KW-1003">Cell membrane</keyword>
<comment type="caution">
    <text evidence="10">The sequence shown here is derived from an EMBL/GenBank/DDBJ whole genome shotgun (WGS) entry which is preliminary data.</text>
</comment>
<dbReference type="EMBL" id="FCNZ02000004">
    <property type="protein sequence ID" value="SAL26419.1"/>
    <property type="molecule type" value="Genomic_DNA"/>
</dbReference>
<gene>
    <name evidence="10" type="ORF">AWB66_01538</name>
</gene>
<feature type="transmembrane region" description="Helical" evidence="8">
    <location>
        <begin position="345"/>
        <end position="366"/>
    </location>
</feature>
<feature type="domain" description="Major facilitator superfamily (MFS) profile" evidence="9">
    <location>
        <begin position="24"/>
        <end position="431"/>
    </location>
</feature>
<evidence type="ECO:0000256" key="5">
    <source>
        <dbReference type="ARBA" id="ARBA00022847"/>
    </source>
</evidence>
<evidence type="ECO:0000256" key="6">
    <source>
        <dbReference type="ARBA" id="ARBA00022989"/>
    </source>
</evidence>
<feature type="transmembrane region" description="Helical" evidence="8">
    <location>
        <begin position="25"/>
        <end position="48"/>
    </location>
</feature>
<evidence type="ECO:0000256" key="8">
    <source>
        <dbReference type="SAM" id="Phobius"/>
    </source>
</evidence>
<dbReference type="RefSeq" id="WP_087629677.1">
    <property type="nucleotide sequence ID" value="NZ_FCNZ02000004.1"/>
</dbReference>